<sequence length="56" mass="6374">MARPGLRMRRVERGPRPQVVNTWGVSSSNKLAIRISMTGMRLSISSMRMRFLRALG</sequence>
<proteinExistence type="predicted"/>
<evidence type="ECO:0000313" key="1">
    <source>
        <dbReference type="EMBL" id="JAE18930.1"/>
    </source>
</evidence>
<reference evidence="1" key="2">
    <citation type="journal article" date="2015" name="Data Brief">
        <title>Shoot transcriptome of the giant reed, Arundo donax.</title>
        <authorList>
            <person name="Barrero R.A."/>
            <person name="Guerrero F.D."/>
            <person name="Moolhuijzen P."/>
            <person name="Goolsby J.A."/>
            <person name="Tidwell J."/>
            <person name="Bellgard S.E."/>
            <person name="Bellgard M.I."/>
        </authorList>
    </citation>
    <scope>NUCLEOTIDE SEQUENCE</scope>
    <source>
        <tissue evidence="1">Shoot tissue taken approximately 20 cm above the soil surface</tissue>
    </source>
</reference>
<dbReference type="EMBL" id="GBRH01178966">
    <property type="protein sequence ID" value="JAE18930.1"/>
    <property type="molecule type" value="Transcribed_RNA"/>
</dbReference>
<protein>
    <submittedName>
        <fullName evidence="1">Spliceosomal protein sap, putative</fullName>
    </submittedName>
</protein>
<accession>A0A0A9G1H2</accession>
<name>A0A0A9G1H2_ARUDO</name>
<organism evidence="1">
    <name type="scientific">Arundo donax</name>
    <name type="common">Giant reed</name>
    <name type="synonym">Donax arundinaceus</name>
    <dbReference type="NCBI Taxonomy" id="35708"/>
    <lineage>
        <taxon>Eukaryota</taxon>
        <taxon>Viridiplantae</taxon>
        <taxon>Streptophyta</taxon>
        <taxon>Embryophyta</taxon>
        <taxon>Tracheophyta</taxon>
        <taxon>Spermatophyta</taxon>
        <taxon>Magnoliopsida</taxon>
        <taxon>Liliopsida</taxon>
        <taxon>Poales</taxon>
        <taxon>Poaceae</taxon>
        <taxon>PACMAD clade</taxon>
        <taxon>Arundinoideae</taxon>
        <taxon>Arundineae</taxon>
        <taxon>Arundo</taxon>
    </lineage>
</organism>
<dbReference type="AlphaFoldDB" id="A0A0A9G1H2"/>
<reference evidence="1" key="1">
    <citation type="submission" date="2014-09" db="EMBL/GenBank/DDBJ databases">
        <authorList>
            <person name="Magalhaes I.L.F."/>
            <person name="Oliveira U."/>
            <person name="Santos F.R."/>
            <person name="Vidigal T.H.D.A."/>
            <person name="Brescovit A.D."/>
            <person name="Santos A.J."/>
        </authorList>
    </citation>
    <scope>NUCLEOTIDE SEQUENCE</scope>
    <source>
        <tissue evidence="1">Shoot tissue taken approximately 20 cm above the soil surface</tissue>
    </source>
</reference>